<dbReference type="EMBL" id="KN831793">
    <property type="protein sequence ID" value="KIM38107.1"/>
    <property type="molecule type" value="Genomic_DNA"/>
</dbReference>
<protein>
    <submittedName>
        <fullName evidence="1">Uncharacterized protein</fullName>
    </submittedName>
</protein>
<organism evidence="1 2">
    <name type="scientific">Hebeloma cylindrosporum</name>
    <dbReference type="NCBI Taxonomy" id="76867"/>
    <lineage>
        <taxon>Eukaryota</taxon>
        <taxon>Fungi</taxon>
        <taxon>Dikarya</taxon>
        <taxon>Basidiomycota</taxon>
        <taxon>Agaricomycotina</taxon>
        <taxon>Agaricomycetes</taxon>
        <taxon>Agaricomycetidae</taxon>
        <taxon>Agaricales</taxon>
        <taxon>Agaricineae</taxon>
        <taxon>Hymenogastraceae</taxon>
        <taxon>Hebeloma</taxon>
    </lineage>
</organism>
<sequence>MNNPDPQFSFSILGTRVWFVRKLSPPPLATVIVYPHRLSTNGDCQRTSFTSNVPDISFC</sequence>
<accession>A0A0C2YAT7</accession>
<dbReference type="Proteomes" id="UP000053424">
    <property type="component" value="Unassembled WGS sequence"/>
</dbReference>
<evidence type="ECO:0000313" key="2">
    <source>
        <dbReference type="Proteomes" id="UP000053424"/>
    </source>
</evidence>
<proteinExistence type="predicted"/>
<evidence type="ECO:0000313" key="1">
    <source>
        <dbReference type="EMBL" id="KIM38107.1"/>
    </source>
</evidence>
<reference evidence="1 2" key="1">
    <citation type="submission" date="2014-04" db="EMBL/GenBank/DDBJ databases">
        <authorList>
            <consortium name="DOE Joint Genome Institute"/>
            <person name="Kuo A."/>
            <person name="Gay G."/>
            <person name="Dore J."/>
            <person name="Kohler A."/>
            <person name="Nagy L.G."/>
            <person name="Floudas D."/>
            <person name="Copeland A."/>
            <person name="Barry K.W."/>
            <person name="Cichocki N."/>
            <person name="Veneault-Fourrey C."/>
            <person name="LaButti K."/>
            <person name="Lindquist E.A."/>
            <person name="Lipzen A."/>
            <person name="Lundell T."/>
            <person name="Morin E."/>
            <person name="Murat C."/>
            <person name="Sun H."/>
            <person name="Tunlid A."/>
            <person name="Henrissat B."/>
            <person name="Grigoriev I.V."/>
            <person name="Hibbett D.S."/>
            <person name="Martin F."/>
            <person name="Nordberg H.P."/>
            <person name="Cantor M.N."/>
            <person name="Hua S.X."/>
        </authorList>
    </citation>
    <scope>NUCLEOTIDE SEQUENCE [LARGE SCALE GENOMIC DNA]</scope>
    <source>
        <strain evidence="2">h7</strain>
    </source>
</reference>
<dbReference type="AlphaFoldDB" id="A0A0C2YAT7"/>
<name>A0A0C2YAT7_HEBCY</name>
<keyword evidence="2" id="KW-1185">Reference proteome</keyword>
<dbReference type="HOGENOM" id="CLU_2961029_0_0_1"/>
<gene>
    <name evidence="1" type="ORF">M413DRAFT_448112</name>
</gene>
<reference evidence="2" key="2">
    <citation type="submission" date="2015-01" db="EMBL/GenBank/DDBJ databases">
        <title>Evolutionary Origins and Diversification of the Mycorrhizal Mutualists.</title>
        <authorList>
            <consortium name="DOE Joint Genome Institute"/>
            <consortium name="Mycorrhizal Genomics Consortium"/>
            <person name="Kohler A."/>
            <person name="Kuo A."/>
            <person name="Nagy L.G."/>
            <person name="Floudas D."/>
            <person name="Copeland A."/>
            <person name="Barry K.W."/>
            <person name="Cichocki N."/>
            <person name="Veneault-Fourrey C."/>
            <person name="LaButti K."/>
            <person name="Lindquist E.A."/>
            <person name="Lipzen A."/>
            <person name="Lundell T."/>
            <person name="Morin E."/>
            <person name="Murat C."/>
            <person name="Riley R."/>
            <person name="Ohm R."/>
            <person name="Sun H."/>
            <person name="Tunlid A."/>
            <person name="Henrissat B."/>
            <person name="Grigoriev I.V."/>
            <person name="Hibbett D.S."/>
            <person name="Martin F."/>
        </authorList>
    </citation>
    <scope>NUCLEOTIDE SEQUENCE [LARGE SCALE GENOMIC DNA]</scope>
    <source>
        <strain evidence="2">h7</strain>
    </source>
</reference>